<accession>A0A4R0GTY1</accession>
<evidence type="ECO:0008006" key="3">
    <source>
        <dbReference type="Google" id="ProtNLM"/>
    </source>
</evidence>
<dbReference type="EMBL" id="SJOP01000025">
    <property type="protein sequence ID" value="TCB99369.1"/>
    <property type="molecule type" value="Genomic_DNA"/>
</dbReference>
<reference evidence="1 2" key="1">
    <citation type="submission" date="2019-02" db="EMBL/GenBank/DDBJ databases">
        <title>The draft genome of Kosakonia quasisacchari strain WCHKQ120001.</title>
        <authorList>
            <person name="Wang C."/>
            <person name="Feng Y."/>
            <person name="Zong Z."/>
        </authorList>
    </citation>
    <scope>NUCLEOTIDE SEQUENCE [LARGE SCALE GENOMIC DNA]</scope>
    <source>
        <strain evidence="1 2">WCHKQ120001</strain>
    </source>
</reference>
<protein>
    <recommendedName>
        <fullName evidence="3">HrpE/YscL family type III secretion apparatus protein</fullName>
    </recommendedName>
</protein>
<dbReference type="InterPro" id="IPR009335">
    <property type="entry name" value="T3SS_HrpE/ATPase_suE"/>
</dbReference>
<name>A0A4R0GTY1_9ENTR</name>
<gene>
    <name evidence="1" type="ORF">E0L21_21475</name>
</gene>
<dbReference type="Pfam" id="PF06188">
    <property type="entry name" value="HrpE"/>
    <property type="match status" value="1"/>
</dbReference>
<comment type="caution">
    <text evidence="1">The sequence shown here is derived from an EMBL/GenBank/DDBJ whole genome shotgun (WGS) entry which is preliminary data.</text>
</comment>
<dbReference type="RefSeq" id="WP_131413078.1">
    <property type="nucleotide sequence ID" value="NZ_SJOP01000025.1"/>
</dbReference>
<dbReference type="Proteomes" id="UP000291793">
    <property type="component" value="Unassembled WGS sequence"/>
</dbReference>
<dbReference type="OrthoDB" id="6629448at2"/>
<evidence type="ECO:0000313" key="2">
    <source>
        <dbReference type="Proteomes" id="UP000291793"/>
    </source>
</evidence>
<evidence type="ECO:0000313" key="1">
    <source>
        <dbReference type="EMBL" id="TCB99369.1"/>
    </source>
</evidence>
<keyword evidence="2" id="KW-1185">Reference proteome</keyword>
<sequence length="215" mass="24514">MLTVHKINLLAGTSLVQQPVLRREEVANFFVAQQACDIANLRARETIKHAQLAAERIRHQAYEEVSKTLWKQAHVLLDDWQKEREEMRKQTVECAKQLLTQALRLAFAREPAKARIQALLKQLQKHPEANRAAMLIVNPRQYDQAEQCLKAQGDLLWTLVSDPLQAKDELCLKSAHGKYTIGWQTLTERFLSAIEERALTATGADESEGDKPVNR</sequence>
<dbReference type="AlphaFoldDB" id="A0A4R0GTY1"/>
<proteinExistence type="predicted"/>
<organism evidence="1 2">
    <name type="scientific">Kosakonia quasisacchari</name>
    <dbReference type="NCBI Taxonomy" id="2529380"/>
    <lineage>
        <taxon>Bacteria</taxon>
        <taxon>Pseudomonadati</taxon>
        <taxon>Pseudomonadota</taxon>
        <taxon>Gammaproteobacteria</taxon>
        <taxon>Enterobacterales</taxon>
        <taxon>Enterobacteriaceae</taxon>
        <taxon>Kosakonia</taxon>
    </lineage>
</organism>